<dbReference type="Proteomes" id="UP000001610">
    <property type="component" value="Unassembled WGS sequence"/>
</dbReference>
<name>G3JLK3_CORMM</name>
<proteinExistence type="predicted"/>
<evidence type="ECO:0000313" key="2">
    <source>
        <dbReference type="EMBL" id="EGX90577.1"/>
    </source>
</evidence>
<dbReference type="EMBL" id="JH126403">
    <property type="protein sequence ID" value="EGX90577.1"/>
    <property type="molecule type" value="Genomic_DNA"/>
</dbReference>
<protein>
    <submittedName>
        <fullName evidence="2">Uncharacterized protein</fullName>
    </submittedName>
</protein>
<dbReference type="HOGENOM" id="CLU_394828_0_0_1"/>
<feature type="region of interest" description="Disordered" evidence="1">
    <location>
        <begin position="1"/>
        <end position="36"/>
    </location>
</feature>
<feature type="region of interest" description="Disordered" evidence="1">
    <location>
        <begin position="539"/>
        <end position="593"/>
    </location>
</feature>
<evidence type="ECO:0000313" key="3">
    <source>
        <dbReference type="Proteomes" id="UP000001610"/>
    </source>
</evidence>
<dbReference type="STRING" id="983644.G3JLK3"/>
<dbReference type="KEGG" id="cmt:CCM_06997"/>
<accession>G3JLK3</accession>
<reference evidence="2 3" key="1">
    <citation type="journal article" date="2011" name="Genome Biol.">
        <title>Genome sequence of the insect pathogenic fungus Cordyceps militaris, a valued traditional Chinese medicine.</title>
        <authorList>
            <person name="Zheng P."/>
            <person name="Xia Y."/>
            <person name="Xiao G."/>
            <person name="Xiong C."/>
            <person name="Hu X."/>
            <person name="Zhang S."/>
            <person name="Zheng H."/>
            <person name="Huang Y."/>
            <person name="Zhou Y."/>
            <person name="Wang S."/>
            <person name="Zhao G.P."/>
            <person name="Liu X."/>
            <person name="St Leger R.J."/>
            <person name="Wang C."/>
        </authorList>
    </citation>
    <scope>NUCLEOTIDE SEQUENCE [LARGE SCALE GENOMIC DNA]</scope>
    <source>
        <strain evidence="2 3">CM01</strain>
    </source>
</reference>
<dbReference type="InParanoid" id="G3JLK3"/>
<dbReference type="GeneID" id="18169008"/>
<dbReference type="VEuPathDB" id="FungiDB:CCM_06997"/>
<organism evidence="2 3">
    <name type="scientific">Cordyceps militaris (strain CM01)</name>
    <name type="common">Caterpillar fungus</name>
    <dbReference type="NCBI Taxonomy" id="983644"/>
    <lineage>
        <taxon>Eukaryota</taxon>
        <taxon>Fungi</taxon>
        <taxon>Dikarya</taxon>
        <taxon>Ascomycota</taxon>
        <taxon>Pezizomycotina</taxon>
        <taxon>Sordariomycetes</taxon>
        <taxon>Hypocreomycetidae</taxon>
        <taxon>Hypocreales</taxon>
        <taxon>Cordycipitaceae</taxon>
        <taxon>Cordyceps</taxon>
    </lineage>
</organism>
<gene>
    <name evidence="2" type="ORF">CCM_06997</name>
</gene>
<dbReference type="RefSeq" id="XP_006672198.1">
    <property type="nucleotide sequence ID" value="XM_006672135.1"/>
</dbReference>
<dbReference type="AlphaFoldDB" id="G3JLK3"/>
<feature type="compositionally biased region" description="Acidic residues" evidence="1">
    <location>
        <begin position="545"/>
        <end position="568"/>
    </location>
</feature>
<keyword evidence="3" id="KW-1185">Reference proteome</keyword>
<dbReference type="OrthoDB" id="5232836at2759"/>
<sequence>MTGRAATRGRGRGRGNPPKQTPSTQSKPPAARRPATRRICDYCSSDPSGQIRHEQQPCDWTDGKYPLECSNCADHRALHPIQAAGHVCQVLRKPLLYRKYSRYHPARYDQALSPLNGQPTSTGLCCVKCAADDKTAGCDVDPILGYQCSRCKADDMCQLSDGRLMDNKPNLRQGVVRWFRHACDSCAQLAAARRVEQRDQCSWLADHTVWNQACDRCRSNNLVCIGSSIVAAMPAAISIPENWRPRSFIALGWAELRPGTVWRKVCMNCRRDSNHCRASIAAPYSACGRCTALGLDCVDHQGTAYPIFDLSQVGFGSYLPFTACRRCVQSGRNCDRQRPCDSCTNYGEAQLCDNAFLITTAGKNRMSNCIHGRLTPRPGPLYYLAHGYGANGVTDVKDGSRMEHWIGPLVENYVMPSISFHVGTLVRDVSRQRESLIPRSTPPHAAPGTLLASSPASQLSANDLAVMINQVWPQSYLMNTLSNFAEEQRQARLRKRMVQFDTPAGVDAPPTAADIAAALNENPNFASVAIRQVVQPLPVVSHTSEEDEDVEFEEGEEEEEDEDSDQGEQGDPIEQSNNPDNVSFLPQPAAAPDQRRPILQQIVQTVATVASLSQPAQDAAGDADNTDGTDHVMDIKVPEGEHLPIDPTLQLWDPATPIPIILSYPSTLRLPFRPKTDEMDFEMTDMSRMSIISLVSFS</sequence>
<dbReference type="eggNOG" id="ENOG502SDRD">
    <property type="taxonomic scope" value="Eukaryota"/>
</dbReference>
<evidence type="ECO:0000256" key="1">
    <source>
        <dbReference type="SAM" id="MobiDB-lite"/>
    </source>
</evidence>